<reference evidence="3 4" key="1">
    <citation type="submission" date="2024-01" db="EMBL/GenBank/DDBJ databases">
        <title>The genomes of 5 underutilized Papilionoideae crops provide insights into root nodulation and disease resistanc.</title>
        <authorList>
            <person name="Jiang F."/>
        </authorList>
    </citation>
    <scope>NUCLEOTIDE SEQUENCE [LARGE SCALE GENOMIC DNA]</scope>
    <source>
        <strain evidence="3">LVBAO_FW01</strain>
        <tissue evidence="3">Leaves</tissue>
    </source>
</reference>
<gene>
    <name evidence="3" type="ORF">VNO77_22909</name>
</gene>
<comment type="caution">
    <text evidence="3">The sequence shown here is derived from an EMBL/GenBank/DDBJ whole genome shotgun (WGS) entry which is preliminary data.</text>
</comment>
<dbReference type="Gene3D" id="3.40.50.150">
    <property type="entry name" value="Vaccinia Virus protein VP39"/>
    <property type="match status" value="1"/>
</dbReference>
<dbReference type="PANTHER" id="PTHR22807">
    <property type="entry name" value="NOP2 YEAST -RELATED NOL1/NOP2/FMU SUN DOMAIN-CONTAINING"/>
    <property type="match status" value="1"/>
</dbReference>
<sequence>MHLVIGVGFLLLMEQLQLFLADFILTFETGEFGLEETGDLFKEWTSRRPWKERKMAKKSGTAQLVSKPHPPELIYYGPHSGVVGLTTRELYMTLSNDEIANHGFNKVLVDEECTHDGSVKHIQKFEQWGWGTFQDRVLDADRTDNLHALQLDLLTVEGSLVYSTCSLTVAQNEDMVEQFLKENEIADTYQKAGARGSMHARSLILKTAHEGAWDTAHMIFLDFNQSKHCEVQD</sequence>
<name>A0AAN9QB82_CANGL</name>
<dbReference type="GO" id="GO:0001510">
    <property type="term" value="P:RNA methylation"/>
    <property type="evidence" value="ECO:0007669"/>
    <property type="project" value="InterPro"/>
</dbReference>
<evidence type="ECO:0000259" key="2">
    <source>
        <dbReference type="Pfam" id="PF01189"/>
    </source>
</evidence>
<dbReference type="Pfam" id="PF01189">
    <property type="entry name" value="Methyltr_RsmB-F"/>
    <property type="match status" value="1"/>
</dbReference>
<keyword evidence="1" id="KW-0732">Signal</keyword>
<dbReference type="InterPro" id="IPR023267">
    <property type="entry name" value="RCMT"/>
</dbReference>
<organism evidence="3 4">
    <name type="scientific">Canavalia gladiata</name>
    <name type="common">Sword bean</name>
    <name type="synonym">Dolichos gladiatus</name>
    <dbReference type="NCBI Taxonomy" id="3824"/>
    <lineage>
        <taxon>Eukaryota</taxon>
        <taxon>Viridiplantae</taxon>
        <taxon>Streptophyta</taxon>
        <taxon>Embryophyta</taxon>
        <taxon>Tracheophyta</taxon>
        <taxon>Spermatophyta</taxon>
        <taxon>Magnoliopsida</taxon>
        <taxon>eudicotyledons</taxon>
        <taxon>Gunneridae</taxon>
        <taxon>Pentapetalae</taxon>
        <taxon>rosids</taxon>
        <taxon>fabids</taxon>
        <taxon>Fabales</taxon>
        <taxon>Fabaceae</taxon>
        <taxon>Papilionoideae</taxon>
        <taxon>50 kb inversion clade</taxon>
        <taxon>NPAAA clade</taxon>
        <taxon>indigoferoid/millettioid clade</taxon>
        <taxon>Phaseoleae</taxon>
        <taxon>Canavalia</taxon>
    </lineage>
</organism>
<protein>
    <recommendedName>
        <fullName evidence="2">SAM-dependent methyltransferase RsmB-F/NOP2-type catalytic core domain-containing protein</fullName>
    </recommendedName>
</protein>
<evidence type="ECO:0000313" key="4">
    <source>
        <dbReference type="Proteomes" id="UP001367508"/>
    </source>
</evidence>
<evidence type="ECO:0000313" key="3">
    <source>
        <dbReference type="EMBL" id="KAK7328787.1"/>
    </source>
</evidence>
<feature type="chain" id="PRO_5043011823" description="SAM-dependent methyltransferase RsmB-F/NOP2-type catalytic core domain-containing protein" evidence="1">
    <location>
        <begin position="22"/>
        <end position="233"/>
    </location>
</feature>
<dbReference type="SUPFAM" id="SSF53335">
    <property type="entry name" value="S-adenosyl-L-methionine-dependent methyltransferases"/>
    <property type="match status" value="1"/>
</dbReference>
<dbReference type="InterPro" id="IPR049560">
    <property type="entry name" value="MeTrfase_RsmB-F_NOP2_cat"/>
</dbReference>
<feature type="domain" description="SAM-dependent methyltransferase RsmB-F/NOP2-type catalytic core" evidence="2">
    <location>
        <begin position="97"/>
        <end position="186"/>
    </location>
</feature>
<dbReference type="InterPro" id="IPR029063">
    <property type="entry name" value="SAM-dependent_MTases_sf"/>
</dbReference>
<feature type="signal peptide" evidence="1">
    <location>
        <begin position="1"/>
        <end position="21"/>
    </location>
</feature>
<accession>A0AAN9QB82</accession>
<dbReference type="AlphaFoldDB" id="A0AAN9QB82"/>
<dbReference type="Proteomes" id="UP001367508">
    <property type="component" value="Unassembled WGS sequence"/>
</dbReference>
<dbReference type="PANTHER" id="PTHR22807:SF16">
    <property type="entry name" value="SAM-DEPENDENT MTASE RSMB_NOP-TYPE DOMAIN-CONTAINING PROTEIN"/>
    <property type="match status" value="1"/>
</dbReference>
<evidence type="ECO:0000256" key="1">
    <source>
        <dbReference type="SAM" id="SignalP"/>
    </source>
</evidence>
<keyword evidence="4" id="KW-1185">Reference proteome</keyword>
<dbReference type="EMBL" id="JAYMYQ010000005">
    <property type="protein sequence ID" value="KAK7328787.1"/>
    <property type="molecule type" value="Genomic_DNA"/>
</dbReference>
<proteinExistence type="predicted"/>
<dbReference type="PRINTS" id="PR02008">
    <property type="entry name" value="RCMTFAMILY"/>
</dbReference>
<dbReference type="GO" id="GO:0008173">
    <property type="term" value="F:RNA methyltransferase activity"/>
    <property type="evidence" value="ECO:0007669"/>
    <property type="project" value="InterPro"/>
</dbReference>